<sequence>MSLRVLAIAFTIIVASVVVSQLLPVAHCRSRQAASQPRFSFSVLLRLVFTLLLLPHPNHPPPSKEDTISIPSIISTNESTPEAASRAASSHPNLPAAPSQRYSFPIAAAAATYEVITNQTDEKLCSICIRRERNACFVRI</sequence>
<dbReference type="AlphaFoldDB" id="A0A7E5A217"/>
<reference evidence="3" key="2">
    <citation type="submission" date="2020-10" db="UniProtKB">
        <authorList>
            <consortium name="WormBaseParasite"/>
        </authorList>
    </citation>
    <scope>IDENTIFICATION</scope>
</reference>
<evidence type="ECO:0000313" key="2">
    <source>
        <dbReference type="Proteomes" id="UP000492821"/>
    </source>
</evidence>
<accession>A0A7E5A217</accession>
<organism evidence="2 3">
    <name type="scientific">Panagrellus redivivus</name>
    <name type="common">Microworm</name>
    <dbReference type="NCBI Taxonomy" id="6233"/>
    <lineage>
        <taxon>Eukaryota</taxon>
        <taxon>Metazoa</taxon>
        <taxon>Ecdysozoa</taxon>
        <taxon>Nematoda</taxon>
        <taxon>Chromadorea</taxon>
        <taxon>Rhabditida</taxon>
        <taxon>Tylenchina</taxon>
        <taxon>Panagrolaimomorpha</taxon>
        <taxon>Panagrolaimoidea</taxon>
        <taxon>Panagrolaimidae</taxon>
        <taxon>Panagrellus</taxon>
    </lineage>
</organism>
<feature type="region of interest" description="Disordered" evidence="1">
    <location>
        <begin position="77"/>
        <end position="96"/>
    </location>
</feature>
<protein>
    <submittedName>
        <fullName evidence="3">Secreted protein</fullName>
    </submittedName>
</protein>
<keyword evidence="2" id="KW-1185">Reference proteome</keyword>
<name>A0A7E5A217_PANRE</name>
<evidence type="ECO:0000313" key="3">
    <source>
        <dbReference type="WBParaSite" id="Pan_g9049.t1"/>
    </source>
</evidence>
<dbReference type="WBParaSite" id="Pan_g9049.t1">
    <property type="protein sequence ID" value="Pan_g9049.t1"/>
    <property type="gene ID" value="Pan_g9049"/>
</dbReference>
<reference evidence="2" key="1">
    <citation type="journal article" date="2013" name="Genetics">
        <title>The draft genome and transcriptome of Panagrellus redivivus are shaped by the harsh demands of a free-living lifestyle.</title>
        <authorList>
            <person name="Srinivasan J."/>
            <person name="Dillman A.R."/>
            <person name="Macchietto M.G."/>
            <person name="Heikkinen L."/>
            <person name="Lakso M."/>
            <person name="Fracchia K.M."/>
            <person name="Antoshechkin I."/>
            <person name="Mortazavi A."/>
            <person name="Wong G."/>
            <person name="Sternberg P.W."/>
        </authorList>
    </citation>
    <scope>NUCLEOTIDE SEQUENCE [LARGE SCALE GENOMIC DNA]</scope>
    <source>
        <strain evidence="2">MT8872</strain>
    </source>
</reference>
<dbReference type="Proteomes" id="UP000492821">
    <property type="component" value="Unassembled WGS sequence"/>
</dbReference>
<proteinExistence type="predicted"/>
<feature type="compositionally biased region" description="Polar residues" evidence="1">
    <location>
        <begin position="77"/>
        <end position="92"/>
    </location>
</feature>
<evidence type="ECO:0000256" key="1">
    <source>
        <dbReference type="SAM" id="MobiDB-lite"/>
    </source>
</evidence>